<dbReference type="Proteomes" id="UP000304148">
    <property type="component" value="Chromosome"/>
</dbReference>
<dbReference type="InterPro" id="IPR009057">
    <property type="entry name" value="Homeodomain-like_sf"/>
</dbReference>
<keyword evidence="2" id="KW-0238">DNA-binding</keyword>
<dbReference type="SUPFAM" id="SSF46689">
    <property type="entry name" value="Homeodomain-like"/>
    <property type="match status" value="2"/>
</dbReference>
<dbReference type="Gene3D" id="1.10.10.60">
    <property type="entry name" value="Homeodomain-like"/>
    <property type="match status" value="2"/>
</dbReference>
<evidence type="ECO:0000313" key="5">
    <source>
        <dbReference type="EMBL" id="SYX87149.1"/>
    </source>
</evidence>
<dbReference type="PANTHER" id="PTHR47504:SF6">
    <property type="entry name" value="ARAC-FAMILY TRANSCRIPTIONAL REGULATOR"/>
    <property type="match status" value="1"/>
</dbReference>
<dbReference type="GO" id="GO:0003700">
    <property type="term" value="F:DNA-binding transcription factor activity"/>
    <property type="evidence" value="ECO:0007669"/>
    <property type="project" value="InterPro"/>
</dbReference>
<dbReference type="PROSITE" id="PS00041">
    <property type="entry name" value="HTH_ARAC_FAMILY_1"/>
    <property type="match status" value="1"/>
</dbReference>
<dbReference type="Gene3D" id="2.60.120.260">
    <property type="entry name" value="Galactose-binding domain-like"/>
    <property type="match status" value="1"/>
</dbReference>
<organism evidence="5 6">
    <name type="scientific">Paenibacillus alvei</name>
    <name type="common">Bacillus alvei</name>
    <dbReference type="NCBI Taxonomy" id="44250"/>
    <lineage>
        <taxon>Bacteria</taxon>
        <taxon>Bacillati</taxon>
        <taxon>Bacillota</taxon>
        <taxon>Bacilli</taxon>
        <taxon>Bacillales</taxon>
        <taxon>Paenibacillaceae</taxon>
        <taxon>Paenibacillus</taxon>
    </lineage>
</organism>
<dbReference type="AlphaFoldDB" id="A0A383RL84"/>
<dbReference type="Pfam" id="PF12833">
    <property type="entry name" value="HTH_18"/>
    <property type="match status" value="1"/>
</dbReference>
<evidence type="ECO:0000256" key="1">
    <source>
        <dbReference type="ARBA" id="ARBA00023015"/>
    </source>
</evidence>
<gene>
    <name evidence="5" type="primary">ybfP</name>
    <name evidence="5" type="ORF">PBLR_15578</name>
</gene>
<dbReference type="PROSITE" id="PS01124">
    <property type="entry name" value="HTH_ARAC_FAMILY_2"/>
    <property type="match status" value="1"/>
</dbReference>
<dbReference type="InterPro" id="IPR050959">
    <property type="entry name" value="MarA-like"/>
</dbReference>
<dbReference type="SMART" id="SM00342">
    <property type="entry name" value="HTH_ARAC"/>
    <property type="match status" value="1"/>
</dbReference>
<dbReference type="EMBL" id="LS992241">
    <property type="protein sequence ID" value="SYX87149.1"/>
    <property type="molecule type" value="Genomic_DNA"/>
</dbReference>
<evidence type="ECO:0000259" key="4">
    <source>
        <dbReference type="PROSITE" id="PS01124"/>
    </source>
</evidence>
<feature type="domain" description="HTH araC/xylS-type" evidence="4">
    <location>
        <begin position="10"/>
        <end position="108"/>
    </location>
</feature>
<reference evidence="6" key="1">
    <citation type="submission" date="2018-08" db="EMBL/GenBank/DDBJ databases">
        <authorList>
            <person name="Chevrot R."/>
        </authorList>
    </citation>
    <scope>NUCLEOTIDE SEQUENCE [LARGE SCALE GENOMIC DNA]</scope>
</reference>
<keyword evidence="1" id="KW-0805">Transcription regulation</keyword>
<evidence type="ECO:0000256" key="2">
    <source>
        <dbReference type="ARBA" id="ARBA00023125"/>
    </source>
</evidence>
<name>A0A383RL84_PAEAL</name>
<accession>A0A383RL84</accession>
<sequence>MWLEHEKWIKEAIAYIELHITEDVDAADIAEHCTVSRFHFNRVFQRHVGVSVATLLRERRLARAAVELLSTDKRILDIALEYQFSGQDSFTRAFKQRYSMTPHVYRQGFRCFYTPEGDHRMDENNQSENTGYGMMQSAPQGWIITGVFPHQYSITLDHVHVYRGRSSGTIQGKADADLRGFGTLMQMFKAENYVGQRLRLSAFLKTDDVQGWAGMWMRIDGKDEVPINFDNMDNRPVSGTTEWRLYEVVLDIAPYAEAIAFGVLLSGPGQVWVDGIRLDIVDESVPTTGGAAVNETMPKEPVNLDFELGPQ</sequence>
<dbReference type="PANTHER" id="PTHR47504">
    <property type="entry name" value="RIGHT ORIGIN-BINDING PROTEIN"/>
    <property type="match status" value="1"/>
</dbReference>
<keyword evidence="3" id="KW-0804">Transcription</keyword>
<evidence type="ECO:0000313" key="6">
    <source>
        <dbReference type="Proteomes" id="UP000304148"/>
    </source>
</evidence>
<protein>
    <submittedName>
        <fullName evidence="5">Uncharacterized HTH-type transcriptional regulator YbfP</fullName>
    </submittedName>
</protein>
<dbReference type="RefSeq" id="WP_138188839.1">
    <property type="nucleotide sequence ID" value="NZ_LS992241.1"/>
</dbReference>
<proteinExistence type="predicted"/>
<dbReference type="InterPro" id="IPR018060">
    <property type="entry name" value="HTH_AraC"/>
</dbReference>
<dbReference type="GO" id="GO:0043565">
    <property type="term" value="F:sequence-specific DNA binding"/>
    <property type="evidence" value="ECO:0007669"/>
    <property type="project" value="InterPro"/>
</dbReference>
<evidence type="ECO:0000256" key="3">
    <source>
        <dbReference type="ARBA" id="ARBA00023163"/>
    </source>
</evidence>
<dbReference type="InterPro" id="IPR018062">
    <property type="entry name" value="HTH_AraC-typ_CS"/>
</dbReference>